<organism evidence="2 3">
    <name type="scientific">Microbulbifer epialgicus</name>
    <dbReference type="NCBI Taxonomy" id="393907"/>
    <lineage>
        <taxon>Bacteria</taxon>
        <taxon>Pseudomonadati</taxon>
        <taxon>Pseudomonadota</taxon>
        <taxon>Gammaproteobacteria</taxon>
        <taxon>Cellvibrionales</taxon>
        <taxon>Microbulbiferaceae</taxon>
        <taxon>Microbulbifer</taxon>
    </lineage>
</organism>
<accession>A0ABV4NUU7</accession>
<name>A0ABV4NUU7_9GAMM</name>
<keyword evidence="3" id="KW-1185">Reference proteome</keyword>
<proteinExistence type="predicted"/>
<dbReference type="InterPro" id="IPR025311">
    <property type="entry name" value="DUF4166"/>
</dbReference>
<dbReference type="EMBL" id="JBGMEK010000003">
    <property type="protein sequence ID" value="MFA0809810.1"/>
    <property type="molecule type" value="Genomic_DNA"/>
</dbReference>
<feature type="domain" description="DUF4166" evidence="1">
    <location>
        <begin position="18"/>
        <end position="169"/>
    </location>
</feature>
<gene>
    <name evidence="2" type="ORF">ACCI49_02665</name>
</gene>
<sequence>MTTNIISRNMGDSYKKLSPIIREVHNGKKVIEGVVRVERGGLIANIICALFGFPKQNRECTLRVECHHLNDTILWVRNFDGLILSSQFSSNGDLLFEKMGPLRMYFYPVETDGSLGYRFVKTSIFGIPLPKLLSPKIVAKEYEVNGAYWFDVKVTMSAVGKVLAYSGEMEIVTA</sequence>
<evidence type="ECO:0000313" key="2">
    <source>
        <dbReference type="EMBL" id="MFA0809810.1"/>
    </source>
</evidence>
<dbReference type="Pfam" id="PF13761">
    <property type="entry name" value="DUF4166"/>
    <property type="match status" value="1"/>
</dbReference>
<evidence type="ECO:0000259" key="1">
    <source>
        <dbReference type="Pfam" id="PF13761"/>
    </source>
</evidence>
<evidence type="ECO:0000313" key="3">
    <source>
        <dbReference type="Proteomes" id="UP001569428"/>
    </source>
</evidence>
<dbReference type="Proteomes" id="UP001569428">
    <property type="component" value="Unassembled WGS sequence"/>
</dbReference>
<protein>
    <submittedName>
        <fullName evidence="2">DUF4166 domain-containing protein</fullName>
    </submittedName>
</protein>
<reference evidence="2 3" key="1">
    <citation type="submission" date="2024-08" db="EMBL/GenBank/DDBJ databases">
        <authorList>
            <person name="Ishaq N."/>
        </authorList>
    </citation>
    <scope>NUCLEOTIDE SEQUENCE [LARGE SCALE GENOMIC DNA]</scope>
    <source>
        <strain evidence="2 3">DSM 18651</strain>
    </source>
</reference>
<dbReference type="RefSeq" id="WP_371837426.1">
    <property type="nucleotide sequence ID" value="NZ_JBGMEK010000003.1"/>
</dbReference>
<comment type="caution">
    <text evidence="2">The sequence shown here is derived from an EMBL/GenBank/DDBJ whole genome shotgun (WGS) entry which is preliminary data.</text>
</comment>